<dbReference type="AlphaFoldDB" id="A0A1G2BP33"/>
<accession>A0A1G2BP33</accession>
<dbReference type="EMBL" id="MHKO01000059">
    <property type="protein sequence ID" value="OGY90871.1"/>
    <property type="molecule type" value="Genomic_DNA"/>
</dbReference>
<organism evidence="1 2">
    <name type="scientific">Candidatus Komeilibacteria bacterium RIFCSPLOWO2_02_FULL_48_11</name>
    <dbReference type="NCBI Taxonomy" id="1798553"/>
    <lineage>
        <taxon>Bacteria</taxon>
        <taxon>Candidatus Komeiliibacteriota</taxon>
    </lineage>
</organism>
<dbReference type="STRING" id="1798553.A3H70_04045"/>
<evidence type="ECO:0000313" key="2">
    <source>
        <dbReference type="Proteomes" id="UP000178109"/>
    </source>
</evidence>
<reference evidence="1 2" key="1">
    <citation type="journal article" date="2016" name="Nat. Commun.">
        <title>Thousands of microbial genomes shed light on interconnected biogeochemical processes in an aquifer system.</title>
        <authorList>
            <person name="Anantharaman K."/>
            <person name="Brown C.T."/>
            <person name="Hug L.A."/>
            <person name="Sharon I."/>
            <person name="Castelle C.J."/>
            <person name="Probst A.J."/>
            <person name="Thomas B.C."/>
            <person name="Singh A."/>
            <person name="Wilkins M.J."/>
            <person name="Karaoz U."/>
            <person name="Brodie E.L."/>
            <person name="Williams K.H."/>
            <person name="Hubbard S.S."/>
            <person name="Banfield J.F."/>
        </authorList>
    </citation>
    <scope>NUCLEOTIDE SEQUENCE [LARGE SCALE GENOMIC DNA]</scope>
</reference>
<sequence length="95" mass="10773">MSQQKKAQQACLWRKAGREKTCPPLQRLLGLLFKVHLLPACAQSVRAAESAGQPRKIAILLLLARKVEFVKYQKLNELLFYGTVLLYAKKYTNNG</sequence>
<evidence type="ECO:0000313" key="1">
    <source>
        <dbReference type="EMBL" id="OGY90871.1"/>
    </source>
</evidence>
<dbReference type="Proteomes" id="UP000178109">
    <property type="component" value="Unassembled WGS sequence"/>
</dbReference>
<protein>
    <submittedName>
        <fullName evidence="1">Uncharacterized protein</fullName>
    </submittedName>
</protein>
<name>A0A1G2BP33_9BACT</name>
<proteinExistence type="predicted"/>
<comment type="caution">
    <text evidence="1">The sequence shown here is derived from an EMBL/GenBank/DDBJ whole genome shotgun (WGS) entry which is preliminary data.</text>
</comment>
<gene>
    <name evidence="1" type="ORF">A3H70_04045</name>
</gene>